<evidence type="ECO:0000313" key="5">
    <source>
        <dbReference type="Proteomes" id="UP001610631"/>
    </source>
</evidence>
<evidence type="ECO:0000259" key="3">
    <source>
        <dbReference type="Pfam" id="PF01757"/>
    </source>
</evidence>
<dbReference type="PANTHER" id="PTHR23028">
    <property type="entry name" value="ACETYLTRANSFERASE"/>
    <property type="match status" value="1"/>
</dbReference>
<keyword evidence="2" id="KW-0812">Transmembrane</keyword>
<gene>
    <name evidence="4" type="ORF">WDV06_18190</name>
</gene>
<dbReference type="InterPro" id="IPR002656">
    <property type="entry name" value="Acyl_transf_3_dom"/>
</dbReference>
<protein>
    <submittedName>
        <fullName evidence="4">Acyltransferase</fullName>
        <ecNumber evidence="4">2.3.-.-</ecNumber>
    </submittedName>
</protein>
<dbReference type="RefSeq" id="WP_395510807.1">
    <property type="nucleotide sequence ID" value="NZ_JBBDHD010000043.1"/>
</dbReference>
<keyword evidence="4" id="KW-0012">Acyltransferase</keyword>
<feature type="transmembrane region" description="Helical" evidence="2">
    <location>
        <begin position="83"/>
        <end position="102"/>
    </location>
</feature>
<feature type="transmembrane region" description="Helical" evidence="2">
    <location>
        <begin position="245"/>
        <end position="263"/>
    </location>
</feature>
<evidence type="ECO:0000256" key="1">
    <source>
        <dbReference type="SAM" id="MobiDB-lite"/>
    </source>
</evidence>
<dbReference type="InterPro" id="IPR050879">
    <property type="entry name" value="Acyltransferase_3"/>
</dbReference>
<proteinExistence type="predicted"/>
<feature type="transmembrane region" description="Helical" evidence="2">
    <location>
        <begin position="338"/>
        <end position="362"/>
    </location>
</feature>
<feature type="transmembrane region" description="Helical" evidence="2">
    <location>
        <begin position="278"/>
        <end position="301"/>
    </location>
</feature>
<reference evidence="4 5" key="1">
    <citation type="submission" date="2024-03" db="EMBL/GenBank/DDBJ databases">
        <title>Whole genome sequencing of Streptomyces racemochromogenes, to identify antimicrobial biosynthetic gene clusters.</title>
        <authorList>
            <person name="Suryawanshi P."/>
            <person name="Krishnaraj P.U."/>
            <person name="Arun Y.P."/>
            <person name="Suryawanshi M.P."/>
            <person name="Rakshit O."/>
        </authorList>
    </citation>
    <scope>NUCLEOTIDE SEQUENCE [LARGE SCALE GENOMIC DNA]</scope>
    <source>
        <strain evidence="4 5">AUDT626</strain>
    </source>
</reference>
<feature type="transmembrane region" description="Helical" evidence="2">
    <location>
        <begin position="44"/>
        <end position="63"/>
    </location>
</feature>
<keyword evidence="5" id="KW-1185">Reference proteome</keyword>
<dbReference type="Pfam" id="PF01757">
    <property type="entry name" value="Acyl_transf_3"/>
    <property type="match status" value="1"/>
</dbReference>
<keyword evidence="2" id="KW-1133">Transmembrane helix</keyword>
<feature type="domain" description="Acyltransferase 3" evidence="3">
    <location>
        <begin position="41"/>
        <end position="359"/>
    </location>
</feature>
<dbReference type="Proteomes" id="UP001610631">
    <property type="component" value="Unassembled WGS sequence"/>
</dbReference>
<sequence>MSLPAAPPQLGDQRRDGAPAAAPVIRQHQPASAPKPRLRVLDGLRIVAAVVVLSAHYVHPVIWGSRENKELFGPIATASRYGWLGVELFFMISGFVICMSAWGRPLGSYLRSRVVRLGPAYWFCALVTGTVMTVYAQFYGGNHPTPSQILTNLTMVQMPLNNPSLDPSYWTLWSEARFYLIFAIVAWKGLTYRRVMNFCWIWTVVSILAPNSGLPVLEAVANQVYSPLFISGICFYLIRREGARVGEPWILLALSWLLMQRYMTDIHGWNTRPGDKLSWAVCVAVVTFFYAVMAAVALGWLDRVNWRWLSVAGAMSYPLYLLHQQVGVTLMEHWSGDVHPYVLILSTTGSMLLASWLVVRFVERPGSAALKRMLERRPVRA</sequence>
<evidence type="ECO:0000256" key="2">
    <source>
        <dbReference type="SAM" id="Phobius"/>
    </source>
</evidence>
<organism evidence="4 5">
    <name type="scientific">Streptomyces racemochromogenes</name>
    <dbReference type="NCBI Taxonomy" id="67353"/>
    <lineage>
        <taxon>Bacteria</taxon>
        <taxon>Bacillati</taxon>
        <taxon>Actinomycetota</taxon>
        <taxon>Actinomycetes</taxon>
        <taxon>Kitasatosporales</taxon>
        <taxon>Streptomycetaceae</taxon>
        <taxon>Streptomyces</taxon>
    </lineage>
</organism>
<feature type="transmembrane region" description="Helical" evidence="2">
    <location>
        <begin position="220"/>
        <end position="238"/>
    </location>
</feature>
<dbReference type="EC" id="2.3.-.-" evidence="4"/>
<keyword evidence="2" id="KW-0472">Membrane</keyword>
<feature type="region of interest" description="Disordered" evidence="1">
    <location>
        <begin position="1"/>
        <end position="31"/>
    </location>
</feature>
<feature type="transmembrane region" description="Helical" evidence="2">
    <location>
        <begin position="168"/>
        <end position="187"/>
    </location>
</feature>
<comment type="caution">
    <text evidence="4">The sequence shown here is derived from an EMBL/GenBank/DDBJ whole genome shotgun (WGS) entry which is preliminary data.</text>
</comment>
<dbReference type="EMBL" id="JBBDHD010000043">
    <property type="protein sequence ID" value="MFH7597009.1"/>
    <property type="molecule type" value="Genomic_DNA"/>
</dbReference>
<feature type="transmembrane region" description="Helical" evidence="2">
    <location>
        <begin position="114"/>
        <end position="138"/>
    </location>
</feature>
<accession>A0ABW7PF53</accession>
<dbReference type="GO" id="GO:0016746">
    <property type="term" value="F:acyltransferase activity"/>
    <property type="evidence" value="ECO:0007669"/>
    <property type="project" value="UniProtKB-KW"/>
</dbReference>
<dbReference type="PANTHER" id="PTHR23028:SF53">
    <property type="entry name" value="ACYL_TRANSF_3 DOMAIN-CONTAINING PROTEIN"/>
    <property type="match status" value="1"/>
</dbReference>
<keyword evidence="4" id="KW-0808">Transferase</keyword>
<evidence type="ECO:0000313" key="4">
    <source>
        <dbReference type="EMBL" id="MFH7597009.1"/>
    </source>
</evidence>
<feature type="transmembrane region" description="Helical" evidence="2">
    <location>
        <begin position="194"/>
        <end position="214"/>
    </location>
</feature>
<feature type="transmembrane region" description="Helical" evidence="2">
    <location>
        <begin position="308"/>
        <end position="326"/>
    </location>
</feature>
<name>A0ABW7PF53_9ACTN</name>